<evidence type="ECO:0000256" key="1">
    <source>
        <dbReference type="ARBA" id="ARBA00004141"/>
    </source>
</evidence>
<evidence type="ECO:0000256" key="5">
    <source>
        <dbReference type="ARBA" id="ARBA00022989"/>
    </source>
</evidence>
<dbReference type="Proteomes" id="UP000694865">
    <property type="component" value="Unplaced"/>
</dbReference>
<dbReference type="PANTHER" id="PTHR11730">
    <property type="entry name" value="AMMONIUM TRANSPORTER"/>
    <property type="match status" value="1"/>
</dbReference>
<evidence type="ECO:0000313" key="10">
    <source>
        <dbReference type="Proteomes" id="UP000694865"/>
    </source>
</evidence>
<keyword evidence="5 8" id="KW-1133">Transmembrane helix</keyword>
<feature type="transmembrane region" description="Helical" evidence="8">
    <location>
        <begin position="219"/>
        <end position="242"/>
    </location>
</feature>
<evidence type="ECO:0000256" key="7">
    <source>
        <dbReference type="ARBA" id="ARBA00023177"/>
    </source>
</evidence>
<feature type="transmembrane region" description="Helical" evidence="8">
    <location>
        <begin position="143"/>
        <end position="163"/>
    </location>
</feature>
<evidence type="ECO:0000256" key="6">
    <source>
        <dbReference type="ARBA" id="ARBA00023136"/>
    </source>
</evidence>
<comment type="similarity">
    <text evidence="2 8">Belongs to the ammonia transporter channel (TC 1.A.11.2) family.</text>
</comment>
<dbReference type="GeneID" id="100372078"/>
<dbReference type="PANTHER" id="PTHR11730:SF58">
    <property type="entry name" value="AMMONIUM TRANSPORTER"/>
    <property type="match status" value="1"/>
</dbReference>
<evidence type="ECO:0000313" key="11">
    <source>
        <dbReference type="RefSeq" id="XP_006819253.1"/>
    </source>
</evidence>
<keyword evidence="6 8" id="KW-0472">Membrane</keyword>
<accession>A0ABM0MGW2</accession>
<protein>
    <recommendedName>
        <fullName evidence="8">Ammonium transporter</fullName>
    </recommendedName>
</protein>
<feature type="transmembrane region" description="Helical" evidence="8">
    <location>
        <begin position="175"/>
        <end position="198"/>
    </location>
</feature>
<keyword evidence="4 8" id="KW-0812">Transmembrane</keyword>
<reference evidence="11" key="1">
    <citation type="submission" date="2025-08" db="UniProtKB">
        <authorList>
            <consortium name="RefSeq"/>
        </authorList>
    </citation>
    <scope>IDENTIFICATION</scope>
    <source>
        <tissue evidence="11">Testes</tissue>
    </source>
</reference>
<comment type="subcellular location">
    <subcellularLocation>
        <location evidence="8">Cell membrane</location>
        <topology evidence="8">Multi-pass membrane protein</topology>
    </subcellularLocation>
    <subcellularLocation>
        <location evidence="1">Membrane</location>
        <topology evidence="1">Multi-pass membrane protein</topology>
    </subcellularLocation>
</comment>
<sequence>MENATDSITTYETGTIEEVQDERGWDDATWILTSAFIIFTMQSGFGLLESGSVSKKNEVNIMVKNAIDVIFGGLSYWMFGYGISFGNDAGSNAFIGIGYFFVDDTDENMMGTLFSSFFFHTSFATTATTIVSGAMAERTKLESYILFSFLNTFVYALPTRWVWATSGWLNKLGAVDIAGAACVHLSGGVTGLVATLVLKPRTGRFEGKAIPPKMGMPTNAIFGMFMLWWGWLGFNCGSTYGITGGKWKLAARSAVTTITCSIGGGTVGIFLSYILKKRKFDILYLINGVLGSLVSGTAICALARPWEALLIGGIGGIISCLGGELIAKMKIDDPVGVVPVHAMCGLWSLIAVGLFVRIDRLEVTVSMRFFYSGLFYGGGLYMLGIQLLAGVVITVWTVATSYICLKILDLTLGLRMTLQEEILGADLVEHSLNGSYDKATGELRSVEGDLIEIVKSNGGAFYNDELKKLSDAVAMRMPREMFASVCTLGHGSGTYSNGEIIHIDNDFVPVTRDRHKLSVATISSLRRVTPIEDMSSIVSFRSTVTKNPTMESHPTRNSLTLVNKDVNTAEVTQGDPSILAIPVTTLPPLLLPDNNGETKTEQETKACVTEVVGTPGDTFGHTEN</sequence>
<feature type="domain" description="Ammonium transporter AmtB-like" evidence="9">
    <location>
        <begin position="30"/>
        <end position="432"/>
    </location>
</feature>
<feature type="transmembrane region" description="Helical" evidence="8">
    <location>
        <begin position="61"/>
        <end position="79"/>
    </location>
</feature>
<keyword evidence="10" id="KW-1185">Reference proteome</keyword>
<dbReference type="InterPro" id="IPR001905">
    <property type="entry name" value="Ammonium_transpt"/>
</dbReference>
<name>A0ABM0MGW2_SACKO</name>
<proteinExistence type="inferred from homology"/>
<dbReference type="NCBIfam" id="TIGR00836">
    <property type="entry name" value="amt"/>
    <property type="match status" value="1"/>
</dbReference>
<keyword evidence="3 8" id="KW-0813">Transport</keyword>
<dbReference type="InterPro" id="IPR029020">
    <property type="entry name" value="Ammonium/urea_transptr"/>
</dbReference>
<evidence type="ECO:0000259" key="9">
    <source>
        <dbReference type="Pfam" id="PF00909"/>
    </source>
</evidence>
<organism evidence="10 11">
    <name type="scientific">Saccoglossus kowalevskii</name>
    <name type="common">Acorn worm</name>
    <dbReference type="NCBI Taxonomy" id="10224"/>
    <lineage>
        <taxon>Eukaryota</taxon>
        <taxon>Metazoa</taxon>
        <taxon>Hemichordata</taxon>
        <taxon>Enteropneusta</taxon>
        <taxon>Harrimaniidae</taxon>
        <taxon>Saccoglossus</taxon>
    </lineage>
</organism>
<feature type="transmembrane region" description="Helical" evidence="8">
    <location>
        <begin position="254"/>
        <end position="275"/>
    </location>
</feature>
<feature type="transmembrane region" description="Helical" evidence="8">
    <location>
        <begin position="308"/>
        <end position="326"/>
    </location>
</feature>
<dbReference type="InterPro" id="IPR024041">
    <property type="entry name" value="NH4_transpt_AmtB-like_dom"/>
</dbReference>
<evidence type="ECO:0000256" key="2">
    <source>
        <dbReference type="ARBA" id="ARBA00005887"/>
    </source>
</evidence>
<feature type="transmembrane region" description="Helical" evidence="8">
    <location>
        <begin position="378"/>
        <end position="405"/>
    </location>
</feature>
<feature type="transmembrane region" description="Helical" evidence="8">
    <location>
        <begin position="28"/>
        <end position="49"/>
    </location>
</feature>
<dbReference type="Gene3D" id="1.10.3430.10">
    <property type="entry name" value="Ammonium transporter AmtB like domains"/>
    <property type="match status" value="1"/>
</dbReference>
<dbReference type="Pfam" id="PF00909">
    <property type="entry name" value="Ammonium_transp"/>
    <property type="match status" value="1"/>
</dbReference>
<gene>
    <name evidence="11" type="primary">LOC100372078</name>
</gene>
<keyword evidence="7 8" id="KW-0924">Ammonia transport</keyword>
<dbReference type="RefSeq" id="XP_006819253.1">
    <property type="nucleotide sequence ID" value="XM_006819190.1"/>
</dbReference>
<evidence type="ECO:0000256" key="3">
    <source>
        <dbReference type="ARBA" id="ARBA00022448"/>
    </source>
</evidence>
<feature type="transmembrane region" description="Helical" evidence="8">
    <location>
        <begin position="282"/>
        <end position="302"/>
    </location>
</feature>
<dbReference type="SUPFAM" id="SSF111352">
    <property type="entry name" value="Ammonium transporter"/>
    <property type="match status" value="1"/>
</dbReference>
<feature type="transmembrane region" description="Helical" evidence="8">
    <location>
        <begin position="117"/>
        <end position="136"/>
    </location>
</feature>
<feature type="transmembrane region" description="Helical" evidence="8">
    <location>
        <begin position="338"/>
        <end position="358"/>
    </location>
</feature>
<evidence type="ECO:0000256" key="8">
    <source>
        <dbReference type="RuleBase" id="RU362002"/>
    </source>
</evidence>
<evidence type="ECO:0000256" key="4">
    <source>
        <dbReference type="ARBA" id="ARBA00022692"/>
    </source>
</evidence>